<evidence type="ECO:0000313" key="8">
    <source>
        <dbReference type="EMBL" id="OFE12514.1"/>
    </source>
</evidence>
<name>A0A1E8CJC1_9GAMM</name>
<dbReference type="GO" id="GO:0051603">
    <property type="term" value="P:proteolysis involved in protein catabolic process"/>
    <property type="evidence" value="ECO:0007669"/>
    <property type="project" value="TreeGrafter"/>
</dbReference>
<dbReference type="Pfam" id="PF13432">
    <property type="entry name" value="TPR_16"/>
    <property type="match status" value="1"/>
</dbReference>
<dbReference type="GO" id="GO:0004222">
    <property type="term" value="F:metalloendopeptidase activity"/>
    <property type="evidence" value="ECO:0007669"/>
    <property type="project" value="InterPro"/>
</dbReference>
<dbReference type="InterPro" id="IPR019734">
    <property type="entry name" value="TPR_rpt"/>
</dbReference>
<dbReference type="STRING" id="1524254.PHACT_04670"/>
<dbReference type="PANTHER" id="PTHR22726:SF1">
    <property type="entry name" value="METALLOENDOPEPTIDASE OMA1, MITOCHONDRIAL"/>
    <property type="match status" value="1"/>
</dbReference>
<dbReference type="PANTHER" id="PTHR22726">
    <property type="entry name" value="METALLOENDOPEPTIDASE OMA1"/>
    <property type="match status" value="1"/>
</dbReference>
<proteinExistence type="predicted"/>
<sequence length="527" mass="57126">MTDDARVQPSIWRHLAMVALAVVLTTCAENPVTGDRELTFVSERQEINLGEENYLPTQQSQGGQWNIDTELTAYVSEVGQRVAAQSPRDLPYEFVVLNSSVPNAWALPGGKIAINRGLLTELDNEAELAAVLGHEVVHSAARHGAQSMERGMLLQGALLATSVAVAVSDNEYGGFIVGGAQLGAQLVSQRYGRDAEREGDLYGTRYMAEAGYDPAAAVSLQETFVRLSEGNAPGWIDGLFASHPASTERVQNNRELTAQLRTEGYTDGELGEQRYQQRTARLRETQPAYEAFDEAYALVRDDKVEEAEQKLDSAIAMLPQEARFYGLKADIALMQRRYSAAIDTYNQALARDDAYFDYYLGRGLAYSRQGNERQARADLQASVDLLPTALAMNELGTMALAANDRGLAKQYFEQAASAPGQLGEQAQAAYIRLDVADNPGAYIQAQAFVGAGGQIQVRVLNRAPVPMVLIELELQASVGREGVRRAVTVRGLAAGQARDVASGLTLPAETDPQTVQAQVIVRGVSVN</sequence>
<comment type="caution">
    <text evidence="8">The sequence shown here is derived from an EMBL/GenBank/DDBJ whole genome shotgun (WGS) entry which is preliminary data.</text>
</comment>
<dbReference type="RefSeq" id="WP_070116125.1">
    <property type="nucleotide sequence ID" value="NZ_MASR01000001.1"/>
</dbReference>
<evidence type="ECO:0000256" key="4">
    <source>
        <dbReference type="ARBA" id="ARBA00022801"/>
    </source>
</evidence>
<dbReference type="InterPro" id="IPR051156">
    <property type="entry name" value="Mito/Outer_Membr_Metalloprot"/>
</dbReference>
<organism evidence="8 9">
    <name type="scientific">Pseudohongiella acticola</name>
    <dbReference type="NCBI Taxonomy" id="1524254"/>
    <lineage>
        <taxon>Bacteria</taxon>
        <taxon>Pseudomonadati</taxon>
        <taxon>Pseudomonadota</taxon>
        <taxon>Gammaproteobacteria</taxon>
        <taxon>Pseudomonadales</taxon>
        <taxon>Pseudohongiellaceae</taxon>
        <taxon>Pseudohongiella</taxon>
    </lineage>
</organism>
<dbReference type="GO" id="GO:0016020">
    <property type="term" value="C:membrane"/>
    <property type="evidence" value="ECO:0007669"/>
    <property type="project" value="TreeGrafter"/>
</dbReference>
<keyword evidence="2" id="KW-0645">Protease</keyword>
<dbReference type="SUPFAM" id="SSF48452">
    <property type="entry name" value="TPR-like"/>
    <property type="match status" value="1"/>
</dbReference>
<comment type="cofactor">
    <cofactor evidence="1">
        <name>Zn(2+)</name>
        <dbReference type="ChEBI" id="CHEBI:29105"/>
    </cofactor>
</comment>
<dbReference type="SMART" id="SM00028">
    <property type="entry name" value="TPR"/>
    <property type="match status" value="2"/>
</dbReference>
<dbReference type="GO" id="GO:0046872">
    <property type="term" value="F:metal ion binding"/>
    <property type="evidence" value="ECO:0007669"/>
    <property type="project" value="UniProtKB-KW"/>
</dbReference>
<protein>
    <recommendedName>
        <fullName evidence="7">Peptidase M48 domain-containing protein</fullName>
    </recommendedName>
</protein>
<evidence type="ECO:0000256" key="2">
    <source>
        <dbReference type="ARBA" id="ARBA00022670"/>
    </source>
</evidence>
<keyword evidence="3" id="KW-0479">Metal-binding</keyword>
<dbReference type="Pfam" id="PF01435">
    <property type="entry name" value="Peptidase_M48"/>
    <property type="match status" value="1"/>
</dbReference>
<evidence type="ECO:0000259" key="7">
    <source>
        <dbReference type="Pfam" id="PF01435"/>
    </source>
</evidence>
<evidence type="ECO:0000256" key="1">
    <source>
        <dbReference type="ARBA" id="ARBA00001947"/>
    </source>
</evidence>
<keyword evidence="4" id="KW-0378">Hydrolase</keyword>
<dbReference type="AlphaFoldDB" id="A0A1E8CJC1"/>
<evidence type="ECO:0000256" key="6">
    <source>
        <dbReference type="ARBA" id="ARBA00023049"/>
    </source>
</evidence>
<dbReference type="EMBL" id="MASR01000001">
    <property type="protein sequence ID" value="OFE12514.1"/>
    <property type="molecule type" value="Genomic_DNA"/>
</dbReference>
<evidence type="ECO:0000256" key="3">
    <source>
        <dbReference type="ARBA" id="ARBA00022723"/>
    </source>
</evidence>
<dbReference type="InterPro" id="IPR001915">
    <property type="entry name" value="Peptidase_M48"/>
</dbReference>
<keyword evidence="5" id="KW-0862">Zinc</keyword>
<evidence type="ECO:0000256" key="5">
    <source>
        <dbReference type="ARBA" id="ARBA00022833"/>
    </source>
</evidence>
<dbReference type="Gene3D" id="1.25.40.10">
    <property type="entry name" value="Tetratricopeptide repeat domain"/>
    <property type="match status" value="1"/>
</dbReference>
<dbReference type="Gene3D" id="3.30.2010.10">
    <property type="entry name" value="Metalloproteases ('zincins'), catalytic domain"/>
    <property type="match status" value="1"/>
</dbReference>
<feature type="domain" description="Peptidase M48" evidence="7">
    <location>
        <begin position="72"/>
        <end position="255"/>
    </location>
</feature>
<dbReference type="InterPro" id="IPR011990">
    <property type="entry name" value="TPR-like_helical_dom_sf"/>
</dbReference>
<keyword evidence="9" id="KW-1185">Reference proteome</keyword>
<gene>
    <name evidence="8" type="ORF">PHACT_04670</name>
</gene>
<reference evidence="9" key="1">
    <citation type="submission" date="2016-07" db="EMBL/GenBank/DDBJ databases">
        <authorList>
            <person name="Florea S."/>
            <person name="Webb J.S."/>
            <person name="Jaromczyk J."/>
            <person name="Schardl C.L."/>
        </authorList>
    </citation>
    <scope>NUCLEOTIDE SEQUENCE [LARGE SCALE GENOMIC DNA]</scope>
    <source>
        <strain evidence="9">KCTC 42131</strain>
    </source>
</reference>
<keyword evidence="6" id="KW-0482">Metalloprotease</keyword>
<dbReference type="Proteomes" id="UP000175669">
    <property type="component" value="Unassembled WGS sequence"/>
</dbReference>
<evidence type="ECO:0000313" key="9">
    <source>
        <dbReference type="Proteomes" id="UP000175669"/>
    </source>
</evidence>
<accession>A0A1E8CJC1</accession>